<organism evidence="4 5">
    <name type="scientific">Eiseniibacteriota bacterium</name>
    <dbReference type="NCBI Taxonomy" id="2212470"/>
    <lineage>
        <taxon>Bacteria</taxon>
        <taxon>Candidatus Eiseniibacteriota</taxon>
    </lineage>
</organism>
<feature type="transmembrane region" description="Helical" evidence="2">
    <location>
        <begin position="139"/>
        <end position="158"/>
    </location>
</feature>
<dbReference type="EMBL" id="JBHPEI010000080">
    <property type="protein sequence ID" value="MFC1800181.1"/>
    <property type="molecule type" value="Genomic_DNA"/>
</dbReference>
<evidence type="ECO:0000313" key="4">
    <source>
        <dbReference type="EMBL" id="MFC1800181.1"/>
    </source>
</evidence>
<accession>A0ABV6YQ38</accession>
<reference evidence="4 5" key="1">
    <citation type="submission" date="2024-09" db="EMBL/GenBank/DDBJ databases">
        <authorList>
            <person name="D'Angelo T."/>
        </authorList>
    </citation>
    <scope>NUCLEOTIDE SEQUENCE [LARGE SCALE GENOMIC DNA]</scope>
    <source>
        <strain evidence="4">SAG AM-311-F02</strain>
    </source>
</reference>
<feature type="region of interest" description="Disordered" evidence="1">
    <location>
        <begin position="815"/>
        <end position="836"/>
    </location>
</feature>
<evidence type="ECO:0000256" key="2">
    <source>
        <dbReference type="SAM" id="Phobius"/>
    </source>
</evidence>
<dbReference type="Proteomes" id="UP001594288">
    <property type="component" value="Unassembled WGS sequence"/>
</dbReference>
<dbReference type="InterPro" id="IPR029062">
    <property type="entry name" value="Class_I_gatase-like"/>
</dbReference>
<protein>
    <recommendedName>
        <fullName evidence="3">IFT52 GIFT domain-containing protein</fullName>
    </recommendedName>
</protein>
<dbReference type="SUPFAM" id="SSF52317">
    <property type="entry name" value="Class I glutamine amidotransferase-like"/>
    <property type="match status" value="1"/>
</dbReference>
<name>A0ABV6YQ38_UNCEI</name>
<dbReference type="InterPro" id="IPR055458">
    <property type="entry name" value="IFT52_GIFT"/>
</dbReference>
<keyword evidence="5" id="KW-1185">Reference proteome</keyword>
<feature type="transmembrane region" description="Helical" evidence="2">
    <location>
        <begin position="520"/>
        <end position="538"/>
    </location>
</feature>
<dbReference type="Pfam" id="PF23355">
    <property type="entry name" value="IFT52_GIFT"/>
    <property type="match status" value="1"/>
</dbReference>
<comment type="caution">
    <text evidence="4">The sequence shown here is derived from an EMBL/GenBank/DDBJ whole genome shotgun (WGS) entry which is preliminary data.</text>
</comment>
<evidence type="ECO:0000259" key="3">
    <source>
        <dbReference type="Pfam" id="PF23355"/>
    </source>
</evidence>
<keyword evidence="2" id="KW-1133">Transmembrane helix</keyword>
<gene>
    <name evidence="4" type="ORF">ACFL2Z_04650</name>
</gene>
<feature type="transmembrane region" description="Helical" evidence="2">
    <location>
        <begin position="170"/>
        <end position="189"/>
    </location>
</feature>
<proteinExistence type="predicted"/>
<feature type="transmembrane region" description="Helical" evidence="2">
    <location>
        <begin position="550"/>
        <end position="570"/>
    </location>
</feature>
<feature type="transmembrane region" description="Helical" evidence="2">
    <location>
        <begin position="66"/>
        <end position="87"/>
    </location>
</feature>
<feature type="transmembrane region" description="Helical" evidence="2">
    <location>
        <begin position="239"/>
        <end position="262"/>
    </location>
</feature>
<evidence type="ECO:0000313" key="5">
    <source>
        <dbReference type="Proteomes" id="UP001594288"/>
    </source>
</evidence>
<feature type="transmembrane region" description="Helical" evidence="2">
    <location>
        <begin position="34"/>
        <end position="54"/>
    </location>
</feature>
<evidence type="ECO:0000256" key="1">
    <source>
        <dbReference type="SAM" id="MobiDB-lite"/>
    </source>
</evidence>
<keyword evidence="2" id="KW-0812">Transmembrane</keyword>
<keyword evidence="2" id="KW-0472">Membrane</keyword>
<sequence length="836" mass="90719">MPRLRQISISLSIILLAMSARVFSGLTCPHDLWLGLVLAASGVIVLTCRAKLGLSLASMSCMRPGRLVAFLVASLVLAGTLISTPILKLFAWRLHEVPLHNTFYYIVAHIIPGISRSGEALTFWTGRGLETVRLTFEGLGLYEVWYLAVGLMVFVPLTGRRPGARAALRLAAVIGVYALMRLLIVTALVIELGRPDMMWDALYSALSWLPLAGVLRVDDMPPILRGSCVRVRRPTPQRTLRRIFALSCALGIGLVIAFALGYEDPGHLKEGRVMIDEAHADWEWADEPFDTTAYGIRAEYNYYNLREYLGHFYAVSLNSEPITASLLDSVDVLVIKTPTEPFRGEEIDAIEDFVAGGGGLLLIGDHTNLFGMSTHLNEIAERFDVRFRCDDTFDIATTGFSNYRKPHSGFHPAARAVQDFAFLTSCSIEGGMRTRPVMLGCGLGSEEADYAHPNFFGNITYDLCDRFGLFLQAAATAFGEGRVMLFSDSTCFSNFCMFSPGRCELALGLVDYLNRRGKRYPFVMPMMLALMGVMGTGLSAHTSRQGEIRAALQGLASMFPVMLAGIALGLPAISHMNASLHGDLPWRSTGNVVLFETGHTAVSFLTYPGAPRQPGVMGFEVLCLCAQRIGAHPCTGRLEDLHAIRPTGLVVANPSRGFSGEDLKAVDAFLRDGGTLLLLESLRNGASTANQMLSPYGLSIGPVPEVEPPMAGREVGLVMEDGVAMEVGGRSDRVGCIVPRLVIQGGVGMSHDEAGRTRIAFVEVGTGLLIVATDSFSYSHHILGSLLERSRPSRLVRDVYSEVYALLGNLIRRTPEPGNAGASAPGRTHSSKDLKS</sequence>
<feature type="domain" description="IFT52 GIFT" evidence="3">
    <location>
        <begin position="301"/>
        <end position="391"/>
    </location>
</feature>